<reference evidence="13 14" key="1">
    <citation type="submission" date="2017-08" db="EMBL/GenBank/DDBJ databases">
        <title>Reclassification of Bisgaard taxon 37 and 44.</title>
        <authorList>
            <person name="Christensen H."/>
        </authorList>
    </citation>
    <scope>NUCLEOTIDE SEQUENCE [LARGE SCALE GENOMIC DNA]</scope>
    <source>
        <strain evidence="13 14">B96_3</strain>
    </source>
</reference>
<evidence type="ECO:0000256" key="7">
    <source>
        <dbReference type="ARBA" id="ARBA00022723"/>
    </source>
</evidence>
<keyword evidence="14" id="KW-1185">Reference proteome</keyword>
<evidence type="ECO:0000256" key="6">
    <source>
        <dbReference type="ARBA" id="ARBA00022556"/>
    </source>
</evidence>
<sequence length="312" mass="35192">MTIFQRTIKHPIEVSGIGLHSGNNVMLKLLPAPANTGIIFRRVDLNPVVEVKADPYLVRETTLCTGIVTDEGVRIQTIEHLMAAISSFGIDNLYIELNSPEVPIMDGSSAAFVLLFQDAGLIQLDQPKQFFRITKKVRVEDGDKFAELLPSESNIFNLDFTIDFNHPAFSKDLSHYNMDLTTNNFVNQLSRCRTFGFLKDIEYLQQNGLCRGGSLANAIVLDENRIINEEGLRYNNEFVRHKMLDAIGDLFLCGHNIIGNYKAFKSGHHLNNQLVRKLIAENAFEVVTFEGLSVKEKTELRENVVRDNKVHA</sequence>
<evidence type="ECO:0000256" key="5">
    <source>
        <dbReference type="ARBA" id="ARBA00022516"/>
    </source>
</evidence>
<dbReference type="GO" id="GO:0009245">
    <property type="term" value="P:lipid A biosynthetic process"/>
    <property type="evidence" value="ECO:0007669"/>
    <property type="project" value="UniProtKB-UniRule"/>
</dbReference>
<keyword evidence="8 12" id="KW-0378">Hydrolase</keyword>
<dbReference type="InterPro" id="IPR015870">
    <property type="entry name" value="UDP-acyl_N-AcGlcN_deAcase_N"/>
</dbReference>
<comment type="function">
    <text evidence="2 12">Catalyzes the hydrolysis of UDP-3-O-myristoyl-N-acetylglucosamine to form UDP-3-O-myristoylglucosamine and acetate, the committed step in lipid A biosynthesis.</text>
</comment>
<dbReference type="InterPro" id="IPR020568">
    <property type="entry name" value="Ribosomal_Su5_D2-typ_SF"/>
</dbReference>
<dbReference type="InterPro" id="IPR011334">
    <property type="entry name" value="UDP-acyl_GlcNac_deAcase_C"/>
</dbReference>
<dbReference type="Pfam" id="PF03331">
    <property type="entry name" value="LpxC"/>
    <property type="match status" value="1"/>
</dbReference>
<keyword evidence="7 12" id="KW-0479">Metal-binding</keyword>
<keyword evidence="5 12" id="KW-0444">Lipid biosynthesis</keyword>
<dbReference type="OrthoDB" id="9802746at2"/>
<proteinExistence type="inferred from homology"/>
<feature type="binding site" evidence="12">
    <location>
        <position position="245"/>
    </location>
    <ligand>
        <name>Zn(2+)</name>
        <dbReference type="ChEBI" id="CHEBI:29105"/>
    </ligand>
</feature>
<dbReference type="UniPathway" id="UPA00359">
    <property type="reaction ID" value="UER00478"/>
</dbReference>
<dbReference type="EMBL" id="NRHC01000016">
    <property type="protein sequence ID" value="RIY34119.1"/>
    <property type="molecule type" value="Genomic_DNA"/>
</dbReference>
<organism evidence="13 14">
    <name type="scientific">Psittacicella hinzii</name>
    <dbReference type="NCBI Taxonomy" id="2028575"/>
    <lineage>
        <taxon>Bacteria</taxon>
        <taxon>Pseudomonadati</taxon>
        <taxon>Pseudomonadota</taxon>
        <taxon>Gammaproteobacteria</taxon>
        <taxon>Pasteurellales</taxon>
        <taxon>Psittacicellaceae</taxon>
        <taxon>Psittacicella</taxon>
    </lineage>
</organism>
<evidence type="ECO:0000256" key="3">
    <source>
        <dbReference type="ARBA" id="ARBA00005002"/>
    </source>
</evidence>
<keyword evidence="10 12" id="KW-0443">Lipid metabolism</keyword>
<keyword evidence="9 12" id="KW-0862">Zinc</keyword>
<protein>
    <recommendedName>
        <fullName evidence="4 12">UDP-3-O-acyl-N-acetylglucosamine deacetylase</fullName>
        <shortName evidence="12">UDP-3-O-acyl-GlcNAc deacetylase</shortName>
        <ecNumber evidence="4 12">3.5.1.108</ecNumber>
    </recommendedName>
    <alternativeName>
        <fullName evidence="12">UDP-3-O-[R-3-hydroxymyristoyl]-N-acetylglucosamine deacetylase</fullName>
    </alternativeName>
</protein>
<evidence type="ECO:0000256" key="1">
    <source>
        <dbReference type="ARBA" id="ARBA00001947"/>
    </source>
</evidence>
<dbReference type="InterPro" id="IPR004463">
    <property type="entry name" value="UDP-acyl_GlcNac_deAcase"/>
</dbReference>
<comment type="pathway">
    <text evidence="3 12">Glycolipid biosynthesis; lipid IV(A) biosynthesis; lipid IV(A) from (3R)-3-hydroxytetradecanoyl-[acyl-carrier-protein] and UDP-N-acetyl-alpha-D-glucosamine: step 2/6.</text>
</comment>
<comment type="caution">
    <text evidence="13">The sequence shown here is derived from an EMBL/GenBank/DDBJ whole genome shotgun (WGS) entry which is preliminary data.</text>
</comment>
<comment type="similarity">
    <text evidence="12">Belongs to the LpxC family.</text>
</comment>
<accession>A0A3A1YA58</accession>
<evidence type="ECO:0000313" key="14">
    <source>
        <dbReference type="Proteomes" id="UP000265691"/>
    </source>
</evidence>
<dbReference type="GO" id="GO:0103117">
    <property type="term" value="F:UDP-3-O-acyl-N-acetylglucosamine deacetylase activity"/>
    <property type="evidence" value="ECO:0007669"/>
    <property type="project" value="UniProtKB-UniRule"/>
</dbReference>
<dbReference type="AlphaFoldDB" id="A0A3A1YA58"/>
<gene>
    <name evidence="12" type="primary">lpxC</name>
    <name evidence="13" type="ORF">CKF54_01400</name>
</gene>
<dbReference type="EC" id="3.5.1.108" evidence="4 12"/>
<feature type="binding site" evidence="12">
    <location>
        <position position="80"/>
    </location>
    <ligand>
        <name>Zn(2+)</name>
        <dbReference type="ChEBI" id="CHEBI:29105"/>
    </ligand>
</feature>
<feature type="binding site" evidence="12">
    <location>
        <position position="241"/>
    </location>
    <ligand>
        <name>Zn(2+)</name>
        <dbReference type="ChEBI" id="CHEBI:29105"/>
    </ligand>
</feature>
<dbReference type="PANTHER" id="PTHR33694:SF1">
    <property type="entry name" value="UDP-3-O-ACYL-N-ACETYLGLUCOSAMINE DEACETYLASE 1, MITOCHONDRIAL-RELATED"/>
    <property type="match status" value="1"/>
</dbReference>
<name>A0A3A1YA58_9GAMM</name>
<evidence type="ECO:0000256" key="10">
    <source>
        <dbReference type="ARBA" id="ARBA00023098"/>
    </source>
</evidence>
<dbReference type="RefSeq" id="WP_119524500.1">
    <property type="nucleotide sequence ID" value="NZ_NRHC01000016.1"/>
</dbReference>
<dbReference type="NCBIfam" id="TIGR00325">
    <property type="entry name" value="lpxC"/>
    <property type="match status" value="1"/>
</dbReference>
<comment type="catalytic activity">
    <reaction evidence="11 12">
        <text>a UDP-3-O-[(3R)-3-hydroxyacyl]-N-acetyl-alpha-D-glucosamine + H2O = a UDP-3-O-[(3R)-3-hydroxyacyl]-alpha-D-glucosamine + acetate</text>
        <dbReference type="Rhea" id="RHEA:67816"/>
        <dbReference type="ChEBI" id="CHEBI:15377"/>
        <dbReference type="ChEBI" id="CHEBI:30089"/>
        <dbReference type="ChEBI" id="CHEBI:137740"/>
        <dbReference type="ChEBI" id="CHEBI:173225"/>
        <dbReference type="EC" id="3.5.1.108"/>
    </reaction>
</comment>
<evidence type="ECO:0000256" key="8">
    <source>
        <dbReference type="ARBA" id="ARBA00022801"/>
    </source>
</evidence>
<evidence type="ECO:0000313" key="13">
    <source>
        <dbReference type="EMBL" id="RIY34119.1"/>
    </source>
</evidence>
<dbReference type="PANTHER" id="PTHR33694">
    <property type="entry name" value="UDP-3-O-ACYL-N-ACETYLGLUCOSAMINE DEACETYLASE 1, MITOCHONDRIAL-RELATED"/>
    <property type="match status" value="1"/>
</dbReference>
<comment type="cofactor">
    <cofactor evidence="1 12">
        <name>Zn(2+)</name>
        <dbReference type="ChEBI" id="CHEBI:29105"/>
    </cofactor>
</comment>
<evidence type="ECO:0000256" key="11">
    <source>
        <dbReference type="ARBA" id="ARBA00024535"/>
    </source>
</evidence>
<dbReference type="GO" id="GO:0016020">
    <property type="term" value="C:membrane"/>
    <property type="evidence" value="ECO:0007669"/>
    <property type="project" value="GOC"/>
</dbReference>
<dbReference type="HAMAP" id="MF_00388">
    <property type="entry name" value="LpxC"/>
    <property type="match status" value="1"/>
</dbReference>
<evidence type="ECO:0000256" key="4">
    <source>
        <dbReference type="ARBA" id="ARBA00012745"/>
    </source>
</evidence>
<evidence type="ECO:0000256" key="9">
    <source>
        <dbReference type="ARBA" id="ARBA00022833"/>
    </source>
</evidence>
<feature type="active site" description="Proton donor" evidence="12">
    <location>
        <position position="268"/>
    </location>
</feature>
<evidence type="ECO:0000256" key="2">
    <source>
        <dbReference type="ARBA" id="ARBA00002923"/>
    </source>
</evidence>
<keyword evidence="6 12" id="KW-0441">Lipid A biosynthesis</keyword>
<evidence type="ECO:0000256" key="12">
    <source>
        <dbReference type="HAMAP-Rule" id="MF_00388"/>
    </source>
</evidence>
<dbReference type="SUPFAM" id="SSF54211">
    <property type="entry name" value="Ribosomal protein S5 domain 2-like"/>
    <property type="match status" value="2"/>
</dbReference>
<dbReference type="Proteomes" id="UP000265691">
    <property type="component" value="Unassembled WGS sequence"/>
</dbReference>
<dbReference type="Gene3D" id="3.30.1700.10">
    <property type="entry name" value="lpxc deacetylase, domain 2"/>
    <property type="match status" value="1"/>
</dbReference>
<dbReference type="GO" id="GO:0046872">
    <property type="term" value="F:metal ion binding"/>
    <property type="evidence" value="ECO:0007669"/>
    <property type="project" value="UniProtKB-KW"/>
</dbReference>
<dbReference type="Gene3D" id="3.30.230.20">
    <property type="entry name" value="lpxc deacetylase, domain 1"/>
    <property type="match status" value="1"/>
</dbReference>